<gene>
    <name evidence="1" type="ORF">EK21DRAFT_92713</name>
</gene>
<keyword evidence="2" id="KW-1185">Reference proteome</keyword>
<reference evidence="1" key="1">
    <citation type="journal article" date="2020" name="Stud. Mycol.">
        <title>101 Dothideomycetes genomes: a test case for predicting lifestyles and emergence of pathogens.</title>
        <authorList>
            <person name="Haridas S."/>
            <person name="Albert R."/>
            <person name="Binder M."/>
            <person name="Bloem J."/>
            <person name="Labutti K."/>
            <person name="Salamov A."/>
            <person name="Andreopoulos B."/>
            <person name="Baker S."/>
            <person name="Barry K."/>
            <person name="Bills G."/>
            <person name="Bluhm B."/>
            <person name="Cannon C."/>
            <person name="Castanera R."/>
            <person name="Culley D."/>
            <person name="Daum C."/>
            <person name="Ezra D."/>
            <person name="Gonzalez J."/>
            <person name="Henrissat B."/>
            <person name="Kuo A."/>
            <person name="Liang C."/>
            <person name="Lipzen A."/>
            <person name="Lutzoni F."/>
            <person name="Magnuson J."/>
            <person name="Mondo S."/>
            <person name="Nolan M."/>
            <person name="Ohm R."/>
            <person name="Pangilinan J."/>
            <person name="Park H.-J."/>
            <person name="Ramirez L."/>
            <person name="Alfaro M."/>
            <person name="Sun H."/>
            <person name="Tritt A."/>
            <person name="Yoshinaga Y."/>
            <person name="Zwiers L.-H."/>
            <person name="Turgeon B."/>
            <person name="Goodwin S."/>
            <person name="Spatafora J."/>
            <person name="Crous P."/>
            <person name="Grigoriev I."/>
        </authorList>
    </citation>
    <scope>NUCLEOTIDE SEQUENCE</scope>
    <source>
        <strain evidence="1">CBS 110217</strain>
    </source>
</reference>
<evidence type="ECO:0000313" key="2">
    <source>
        <dbReference type="Proteomes" id="UP000799777"/>
    </source>
</evidence>
<dbReference type="AlphaFoldDB" id="A0A9P4LIZ6"/>
<dbReference type="Proteomes" id="UP000799777">
    <property type="component" value="Unassembled WGS sequence"/>
</dbReference>
<name>A0A9P4LIZ6_9PLEO</name>
<accession>A0A9P4LIZ6</accession>
<dbReference type="SUPFAM" id="SSF52047">
    <property type="entry name" value="RNI-like"/>
    <property type="match status" value="1"/>
</dbReference>
<evidence type="ECO:0000313" key="1">
    <source>
        <dbReference type="EMBL" id="KAF2026072.1"/>
    </source>
</evidence>
<sequence length="280" mass="31240">MMHDTVLVQLQTRYSTETSLLILALREFTNLRTVDIAPALQGPASAHARRHSLLQHPPTMIMAAVMEGVVSLSHLNFADDRVRSSEVGPMPCSGLGALLIIASNLNKLSLSLDRASLAEHDQIVNSHGYKAFTALAKTPLPGLRHCELKGWDLPDHLLREFLSGQHDILHHLELKDCTVLGDFSNVLRALLESRSLRSLKLHLLGWDFERVIFPHTSEVYELILDWEWVAISPMFCTTSLSPWQDWDESLRVIIADMAVTTTLVSPTADDAVNWFGLPPS</sequence>
<comment type="caution">
    <text evidence="1">The sequence shown here is derived from an EMBL/GenBank/DDBJ whole genome shotgun (WGS) entry which is preliminary data.</text>
</comment>
<proteinExistence type="predicted"/>
<dbReference type="EMBL" id="ML978250">
    <property type="protein sequence ID" value="KAF2026072.1"/>
    <property type="molecule type" value="Genomic_DNA"/>
</dbReference>
<organism evidence="1 2">
    <name type="scientific">Setomelanomma holmii</name>
    <dbReference type="NCBI Taxonomy" id="210430"/>
    <lineage>
        <taxon>Eukaryota</taxon>
        <taxon>Fungi</taxon>
        <taxon>Dikarya</taxon>
        <taxon>Ascomycota</taxon>
        <taxon>Pezizomycotina</taxon>
        <taxon>Dothideomycetes</taxon>
        <taxon>Pleosporomycetidae</taxon>
        <taxon>Pleosporales</taxon>
        <taxon>Pleosporineae</taxon>
        <taxon>Phaeosphaeriaceae</taxon>
        <taxon>Setomelanomma</taxon>
    </lineage>
</organism>
<protein>
    <submittedName>
        <fullName evidence="1">Uncharacterized protein</fullName>
    </submittedName>
</protein>